<accession>A0A7Y9Z871</accession>
<sequence length="72" mass="7815">MKHIRRAVMVIGVSAAMMVVPIEPLWARLVAAMGSAPKDDSLIRFLTWWAAAAIVLCAGLSAFAMHQNSRAH</sequence>
<keyword evidence="1" id="KW-1133">Transmembrane helix</keyword>
<evidence type="ECO:0000313" key="2">
    <source>
        <dbReference type="EMBL" id="NYI40617.1"/>
    </source>
</evidence>
<proteinExistence type="predicted"/>
<organism evidence="2 3">
    <name type="scientific">Demequina lutea</name>
    <dbReference type="NCBI Taxonomy" id="431489"/>
    <lineage>
        <taxon>Bacteria</taxon>
        <taxon>Bacillati</taxon>
        <taxon>Actinomycetota</taxon>
        <taxon>Actinomycetes</taxon>
        <taxon>Micrococcales</taxon>
        <taxon>Demequinaceae</taxon>
        <taxon>Demequina</taxon>
    </lineage>
</organism>
<evidence type="ECO:0000256" key="1">
    <source>
        <dbReference type="SAM" id="Phobius"/>
    </source>
</evidence>
<protein>
    <submittedName>
        <fullName evidence="2">Uncharacterized protein</fullName>
    </submittedName>
</protein>
<evidence type="ECO:0000313" key="3">
    <source>
        <dbReference type="Proteomes" id="UP000547973"/>
    </source>
</evidence>
<feature type="transmembrane region" description="Helical" evidence="1">
    <location>
        <begin position="7"/>
        <end position="26"/>
    </location>
</feature>
<dbReference type="AlphaFoldDB" id="A0A7Y9Z871"/>
<dbReference type="RefSeq" id="WP_152649499.1">
    <property type="nucleotide sequence ID" value="NZ_BBRC01000003.1"/>
</dbReference>
<reference evidence="2 3" key="1">
    <citation type="submission" date="2020-07" db="EMBL/GenBank/DDBJ databases">
        <title>Sequencing the genomes of 1000 actinobacteria strains.</title>
        <authorList>
            <person name="Klenk H.-P."/>
        </authorList>
    </citation>
    <scope>NUCLEOTIDE SEQUENCE [LARGE SCALE GENOMIC DNA]</scope>
    <source>
        <strain evidence="2 3">DSM 19970</strain>
    </source>
</reference>
<dbReference type="Proteomes" id="UP000547973">
    <property type="component" value="Unassembled WGS sequence"/>
</dbReference>
<keyword evidence="1" id="KW-0472">Membrane</keyword>
<feature type="transmembrane region" description="Helical" evidence="1">
    <location>
        <begin position="46"/>
        <end position="65"/>
    </location>
</feature>
<gene>
    <name evidence="2" type="ORF">BKA03_000736</name>
</gene>
<keyword evidence="3" id="KW-1185">Reference proteome</keyword>
<keyword evidence="1" id="KW-0812">Transmembrane</keyword>
<comment type="caution">
    <text evidence="2">The sequence shown here is derived from an EMBL/GenBank/DDBJ whole genome shotgun (WGS) entry which is preliminary data.</text>
</comment>
<dbReference type="EMBL" id="JACBZO010000001">
    <property type="protein sequence ID" value="NYI40617.1"/>
    <property type="molecule type" value="Genomic_DNA"/>
</dbReference>
<name>A0A7Y9Z871_9MICO</name>